<evidence type="ECO:0000313" key="3">
    <source>
        <dbReference type="Proteomes" id="UP001500033"/>
    </source>
</evidence>
<name>A0ABN1S0C6_9ACTN</name>
<feature type="region of interest" description="Disordered" evidence="1">
    <location>
        <begin position="1"/>
        <end position="194"/>
    </location>
</feature>
<reference evidence="2 3" key="1">
    <citation type="journal article" date="2019" name="Int. J. Syst. Evol. Microbiol.">
        <title>The Global Catalogue of Microorganisms (GCM) 10K type strain sequencing project: providing services to taxonomists for standard genome sequencing and annotation.</title>
        <authorList>
            <consortium name="The Broad Institute Genomics Platform"/>
            <consortium name="The Broad Institute Genome Sequencing Center for Infectious Disease"/>
            <person name="Wu L."/>
            <person name="Ma J."/>
        </authorList>
    </citation>
    <scope>NUCLEOTIDE SEQUENCE [LARGE SCALE GENOMIC DNA]</scope>
    <source>
        <strain evidence="2 3">JCM 11445</strain>
    </source>
</reference>
<gene>
    <name evidence="2" type="ORF">GCM10009576_006130</name>
</gene>
<organism evidence="2 3">
    <name type="scientific">Streptomyces rhizosphaericus</name>
    <dbReference type="NCBI Taxonomy" id="114699"/>
    <lineage>
        <taxon>Bacteria</taxon>
        <taxon>Bacillati</taxon>
        <taxon>Actinomycetota</taxon>
        <taxon>Actinomycetes</taxon>
        <taxon>Kitasatosporales</taxon>
        <taxon>Streptomycetaceae</taxon>
        <taxon>Streptomyces</taxon>
        <taxon>Streptomyces violaceusniger group</taxon>
    </lineage>
</organism>
<sequence>MASLTHPSPGGALTPVRSGSTTRRLGAAPARYRRPGVGPFEASFSPPRPFPNRGQAPEPRPWSSAEASAPGKWRVEVGAPSRTGSNPPSPVRKRAPWPRYPTDGRRRPPPTPDGRTSRRGNRSRPGGREPAPRFGKTANHRPAPYPRRRGSRRGGRSQSGGRGLALDSGRGGAGRRTRYRPSRDRRNRQPPARP</sequence>
<feature type="compositionally biased region" description="Basic residues" evidence="1">
    <location>
        <begin position="173"/>
        <end position="188"/>
    </location>
</feature>
<proteinExistence type="predicted"/>
<protein>
    <submittedName>
        <fullName evidence="2">Uncharacterized protein</fullName>
    </submittedName>
</protein>
<evidence type="ECO:0000256" key="1">
    <source>
        <dbReference type="SAM" id="MobiDB-lite"/>
    </source>
</evidence>
<feature type="compositionally biased region" description="Basic residues" evidence="1">
    <location>
        <begin position="146"/>
        <end position="155"/>
    </location>
</feature>
<keyword evidence="3" id="KW-1185">Reference proteome</keyword>
<evidence type="ECO:0000313" key="2">
    <source>
        <dbReference type="EMBL" id="GAA0968994.1"/>
    </source>
</evidence>
<dbReference type="EMBL" id="BAAAIE010000002">
    <property type="protein sequence ID" value="GAA0968994.1"/>
    <property type="molecule type" value="Genomic_DNA"/>
</dbReference>
<dbReference type="Proteomes" id="UP001500033">
    <property type="component" value="Unassembled WGS sequence"/>
</dbReference>
<feature type="compositionally biased region" description="Gly residues" evidence="1">
    <location>
        <begin position="157"/>
        <end position="172"/>
    </location>
</feature>
<comment type="caution">
    <text evidence="2">The sequence shown here is derived from an EMBL/GenBank/DDBJ whole genome shotgun (WGS) entry which is preliminary data.</text>
</comment>
<accession>A0ABN1S0C6</accession>